<keyword evidence="2" id="KW-0472">Membrane</keyword>
<evidence type="ECO:0000256" key="1">
    <source>
        <dbReference type="SAM" id="MobiDB-lite"/>
    </source>
</evidence>
<feature type="transmembrane region" description="Helical" evidence="2">
    <location>
        <begin position="179"/>
        <end position="199"/>
    </location>
</feature>
<evidence type="ECO:0000256" key="2">
    <source>
        <dbReference type="SAM" id="Phobius"/>
    </source>
</evidence>
<feature type="compositionally biased region" description="Low complexity" evidence="1">
    <location>
        <begin position="1"/>
        <end position="14"/>
    </location>
</feature>
<sequence>MSATSPSSPLLASTDTNPPKGGPGLNASLFLEPSPASAPSEIEDCLAADDDFNSDDDNDNNNKVTKRFGISASLVMITRLILFVLTLASIITWAVAGRLGNNRFVVVIFVELIFMLITNGCFVLKLVRENRRSNVHGLNFKIPRISLAVGDWFCVLGGKDFLGQKWMDSDKKTRRVRSLLVRLFGVFIELYLGITLIVFTKCAFDDAWWYYLNRWQAPLILGYVIGSFQLLAVILDQIKPLGRRTTIEVAYHSDGPVQKDYYIQLPVETEAEVVNPPMSIAA</sequence>
<dbReference type="EMBL" id="BX897678">
    <property type="protein sequence ID" value="CAE85607.1"/>
    <property type="molecule type" value="Genomic_DNA"/>
</dbReference>
<feature type="region of interest" description="Disordered" evidence="1">
    <location>
        <begin position="1"/>
        <end position="28"/>
    </location>
</feature>
<keyword evidence="2" id="KW-1133">Transmembrane helix</keyword>
<dbReference type="eggNOG" id="ENOG502RGXQ">
    <property type="taxonomic scope" value="Eukaryota"/>
</dbReference>
<dbReference type="VEuPathDB" id="FungiDB:NCU04046"/>
<dbReference type="OrthoDB" id="4573791at2759"/>
<keyword evidence="2" id="KW-0812">Transmembrane</keyword>
<protein>
    <submittedName>
        <fullName evidence="3">Uncharacterized protein</fullName>
    </submittedName>
</protein>
<organism evidence="3">
    <name type="scientific">Neurospora crassa</name>
    <dbReference type="NCBI Taxonomy" id="5141"/>
    <lineage>
        <taxon>Eukaryota</taxon>
        <taxon>Fungi</taxon>
        <taxon>Dikarya</taxon>
        <taxon>Ascomycota</taxon>
        <taxon>Pezizomycotina</taxon>
        <taxon>Sordariomycetes</taxon>
        <taxon>Sordariomycetidae</taxon>
        <taxon>Sordariales</taxon>
        <taxon>Sordariaceae</taxon>
        <taxon>Neurospora</taxon>
    </lineage>
</organism>
<reference evidence="3" key="2">
    <citation type="submission" date="2003-12" db="EMBL/GenBank/DDBJ databases">
        <authorList>
            <person name="German Neurospora genome project"/>
        </authorList>
    </citation>
    <scope>NUCLEOTIDE SEQUENCE</scope>
</reference>
<dbReference type="HOGENOM" id="CLU_987286_0_0_1"/>
<accession>Q6MFI2</accession>
<dbReference type="OMA" id="FVELIFM"/>
<reference evidence="3" key="1">
    <citation type="submission" date="2003-12" db="EMBL/GenBank/DDBJ databases">
        <authorList>
            <person name="Schulte U."/>
            <person name="Aign V."/>
            <person name="Hoheisel J."/>
            <person name="Brandt P."/>
            <person name="Fartmann B."/>
            <person name="Holland R."/>
            <person name="Nyakatura G."/>
            <person name="Mewes H.W."/>
            <person name="Mannhaupt G."/>
        </authorList>
    </citation>
    <scope>NUCLEOTIDE SEQUENCE</scope>
</reference>
<feature type="transmembrane region" description="Helical" evidence="2">
    <location>
        <begin position="219"/>
        <end position="235"/>
    </location>
</feature>
<name>Q6MFI2_NEUCS</name>
<feature type="transmembrane region" description="Helical" evidence="2">
    <location>
        <begin position="76"/>
        <end position="96"/>
    </location>
</feature>
<dbReference type="AlphaFoldDB" id="Q6MFI2"/>
<evidence type="ECO:0000313" key="3">
    <source>
        <dbReference type="EMBL" id="CAE85607.1"/>
    </source>
</evidence>
<proteinExistence type="predicted"/>
<feature type="transmembrane region" description="Helical" evidence="2">
    <location>
        <begin position="102"/>
        <end position="124"/>
    </location>
</feature>